<dbReference type="GO" id="GO:0006015">
    <property type="term" value="P:5-phosphoribose 1-diphosphate biosynthetic process"/>
    <property type="evidence" value="ECO:0007669"/>
    <property type="project" value="UniProtKB-UniPathway"/>
</dbReference>
<dbReference type="EC" id="2.7.4.23" evidence="3"/>
<feature type="domain" description="Guanylate kinase/L-type calcium channel beta subunit" evidence="7">
    <location>
        <begin position="282"/>
        <end position="462"/>
    </location>
</feature>
<evidence type="ECO:0000256" key="5">
    <source>
        <dbReference type="ARBA" id="ARBA00022741"/>
    </source>
</evidence>
<dbReference type="SUPFAM" id="SSF52540">
    <property type="entry name" value="P-loop containing nucleoside triphosphate hydrolases"/>
    <property type="match status" value="1"/>
</dbReference>
<dbReference type="RefSeq" id="WP_168056405.1">
    <property type="nucleotide sequence ID" value="NZ_JAAOZT010000009.1"/>
</dbReference>
<comment type="catalytic activity">
    <reaction evidence="1">
        <text>alpha-D-ribose 1,5-bisphosphate + ATP = 5-phospho-alpha-D-ribose 1-diphosphate + ADP</text>
        <dbReference type="Rhea" id="RHEA:20109"/>
        <dbReference type="ChEBI" id="CHEBI:30616"/>
        <dbReference type="ChEBI" id="CHEBI:58017"/>
        <dbReference type="ChEBI" id="CHEBI:68688"/>
        <dbReference type="ChEBI" id="CHEBI:456216"/>
        <dbReference type="EC" id="2.7.4.23"/>
    </reaction>
</comment>
<keyword evidence="4 8" id="KW-0808">Transferase</keyword>
<evidence type="ECO:0000259" key="7">
    <source>
        <dbReference type="SMART" id="SM00072"/>
    </source>
</evidence>
<dbReference type="Proteomes" id="UP000571084">
    <property type="component" value="Unassembled WGS sequence"/>
</dbReference>
<dbReference type="NCBIfam" id="TIGR02322">
    <property type="entry name" value="phosphon_PhnN"/>
    <property type="match status" value="1"/>
</dbReference>
<evidence type="ECO:0000256" key="6">
    <source>
        <dbReference type="ARBA" id="ARBA00022840"/>
    </source>
</evidence>
<dbReference type="Pfam" id="PF06299">
    <property type="entry name" value="DUF1045"/>
    <property type="match status" value="1"/>
</dbReference>
<proteinExistence type="predicted"/>
<evidence type="ECO:0000313" key="9">
    <source>
        <dbReference type="Proteomes" id="UP000571084"/>
    </source>
</evidence>
<dbReference type="GO" id="GO:0005524">
    <property type="term" value="F:ATP binding"/>
    <property type="evidence" value="ECO:0007669"/>
    <property type="project" value="UniProtKB-KW"/>
</dbReference>
<gene>
    <name evidence="8" type="ORF">HNR39_004103</name>
</gene>
<dbReference type="Gene3D" id="3.40.50.300">
    <property type="entry name" value="P-loop containing nucleotide triphosphate hydrolases"/>
    <property type="match status" value="1"/>
</dbReference>
<protein>
    <recommendedName>
        <fullName evidence="3">ribose 1,5-bisphosphate phosphokinase</fullName>
        <ecNumber evidence="3">2.7.4.23</ecNumber>
    </recommendedName>
</protein>
<evidence type="ECO:0000256" key="4">
    <source>
        <dbReference type="ARBA" id="ARBA00022679"/>
    </source>
</evidence>
<dbReference type="GO" id="GO:0033863">
    <property type="term" value="F:ribose 1,5-bisphosphate phosphokinase activity"/>
    <property type="evidence" value="ECO:0007669"/>
    <property type="project" value="UniProtKB-EC"/>
</dbReference>
<comment type="pathway">
    <text evidence="2">Metabolic intermediate biosynthesis; 5-phospho-alpha-D-ribose 1-diphosphate biosynthesis; 5-phospho-alpha-D-ribose 1-diphosphate from D-ribose 5-phosphate (route II): step 3/3.</text>
</comment>
<reference evidence="8 9" key="1">
    <citation type="submission" date="2020-08" db="EMBL/GenBank/DDBJ databases">
        <title>Genomic Encyclopedia of Type Strains, Phase IV (KMG-IV): sequencing the most valuable type-strain genomes for metagenomic binning, comparative biology and taxonomic classification.</title>
        <authorList>
            <person name="Goeker M."/>
        </authorList>
    </citation>
    <scope>NUCLEOTIDE SEQUENCE [LARGE SCALE GENOMIC DNA]</scope>
    <source>
        <strain evidence="8 9">DSM 23240</strain>
    </source>
</reference>
<evidence type="ECO:0000256" key="1">
    <source>
        <dbReference type="ARBA" id="ARBA00000373"/>
    </source>
</evidence>
<dbReference type="InterPro" id="IPR008145">
    <property type="entry name" value="GK/Ca_channel_bsu"/>
</dbReference>
<sequence length="463" mass="51266">MTSLAPMLAPDTIPVIGTDSGNECQPPGLKQERYAIYFAPLHHADWWHAASQWLGRDAITDLPSIQPEIAELSPGALGHLTRDAQRYGFHATLKAPFRLAKGFSEEDLLKMAAFFATRQKPVPVLDIGVHALGHFLALQTTNAASKRQIGALATRCVRYFDLLRAAPTDAELSKRHKAGLSARQEALLSRWGYPYTEEEYRFHLTLTDSLAALEKSDIAALQTAADACFADAIAASDAPLVIDGLTIFKESSPGAAMMVWRHFPFTQSAETVCADVPDLPAEGRLFFVVGPSGVGKDTLLQWVQAQLPHDHGTVFARRCVTRPAHVSEAHHAMTEDEFQLCLHDGHFSLHWQANDTRYGIARKIEADLKVGRDVVINGSRAYIPQLQQLFPEAQIIWIYADKELILKRIKNRQRESEAALQSRLLRSAGFNPEKVAGITYIDNSGAIEIAGRQLSEILRRPQI</sequence>
<keyword evidence="6" id="KW-0067">ATP-binding</keyword>
<dbReference type="InterPro" id="IPR009389">
    <property type="entry name" value="DUF1045"/>
</dbReference>
<comment type="caution">
    <text evidence="8">The sequence shown here is derived from an EMBL/GenBank/DDBJ whole genome shotgun (WGS) entry which is preliminary data.</text>
</comment>
<dbReference type="UniPathway" id="UPA00087">
    <property type="reaction ID" value="UER00175"/>
</dbReference>
<evidence type="ECO:0000313" key="8">
    <source>
        <dbReference type="EMBL" id="MBB5202239.1"/>
    </source>
</evidence>
<dbReference type="EMBL" id="JACHHQ010000012">
    <property type="protein sequence ID" value="MBB5202239.1"/>
    <property type="molecule type" value="Genomic_DNA"/>
</dbReference>
<dbReference type="InterPro" id="IPR012699">
    <property type="entry name" value="PhnN"/>
</dbReference>
<evidence type="ECO:0000256" key="2">
    <source>
        <dbReference type="ARBA" id="ARBA00005069"/>
    </source>
</evidence>
<dbReference type="SMART" id="SM00072">
    <property type="entry name" value="GuKc"/>
    <property type="match status" value="1"/>
</dbReference>
<name>A0A840S0X7_9BURK</name>
<keyword evidence="5" id="KW-0547">Nucleotide-binding</keyword>
<evidence type="ECO:0000256" key="3">
    <source>
        <dbReference type="ARBA" id="ARBA00012892"/>
    </source>
</evidence>
<keyword evidence="9" id="KW-1185">Reference proteome</keyword>
<accession>A0A840S0X7</accession>
<organism evidence="8 9">
    <name type="scientific">Glaciimonas immobilis</name>
    <dbReference type="NCBI Taxonomy" id="728004"/>
    <lineage>
        <taxon>Bacteria</taxon>
        <taxon>Pseudomonadati</taxon>
        <taxon>Pseudomonadota</taxon>
        <taxon>Betaproteobacteria</taxon>
        <taxon>Burkholderiales</taxon>
        <taxon>Oxalobacteraceae</taxon>
        <taxon>Glaciimonas</taxon>
    </lineage>
</organism>
<keyword evidence="8" id="KW-0418">Kinase</keyword>
<dbReference type="InterPro" id="IPR027417">
    <property type="entry name" value="P-loop_NTPase"/>
</dbReference>
<dbReference type="Pfam" id="PF00625">
    <property type="entry name" value="Guanylate_kin"/>
    <property type="match status" value="1"/>
</dbReference>
<dbReference type="AlphaFoldDB" id="A0A840S0X7"/>